<dbReference type="Proteomes" id="UP000799536">
    <property type="component" value="Unassembled WGS sequence"/>
</dbReference>
<dbReference type="GO" id="GO:0008318">
    <property type="term" value="F:protein prenyltransferase activity"/>
    <property type="evidence" value="ECO:0007669"/>
    <property type="project" value="InterPro"/>
</dbReference>
<dbReference type="PANTHER" id="PTHR11129">
    <property type="entry name" value="PROTEIN FARNESYLTRANSFERASE ALPHA SUBUNIT/RAB GERANYLGERANYL TRANSFERASE ALPHA SUBUNIT"/>
    <property type="match status" value="1"/>
</dbReference>
<protein>
    <recommendedName>
        <fullName evidence="7">Protein prenylyltransferase</fullName>
    </recommendedName>
</protein>
<evidence type="ECO:0000313" key="5">
    <source>
        <dbReference type="EMBL" id="KAF2202447.1"/>
    </source>
</evidence>
<organism evidence="5 6">
    <name type="scientific">Delitschia confertaspora ATCC 74209</name>
    <dbReference type="NCBI Taxonomy" id="1513339"/>
    <lineage>
        <taxon>Eukaryota</taxon>
        <taxon>Fungi</taxon>
        <taxon>Dikarya</taxon>
        <taxon>Ascomycota</taxon>
        <taxon>Pezizomycotina</taxon>
        <taxon>Dothideomycetes</taxon>
        <taxon>Pleosporomycetidae</taxon>
        <taxon>Pleosporales</taxon>
        <taxon>Delitschiaceae</taxon>
        <taxon>Delitschia</taxon>
    </lineage>
</organism>
<evidence type="ECO:0000256" key="3">
    <source>
        <dbReference type="ARBA" id="ARBA00022679"/>
    </source>
</evidence>
<accession>A0A9P4MTV6</accession>
<dbReference type="Gene3D" id="1.25.40.120">
    <property type="entry name" value="Protein prenylyltransferase"/>
    <property type="match status" value="1"/>
</dbReference>
<keyword evidence="2" id="KW-0637">Prenyltransferase</keyword>
<comment type="similarity">
    <text evidence="1">Belongs to the protein prenyltransferase subunit alpha family.</text>
</comment>
<name>A0A9P4MTV6_9PLEO</name>
<proteinExistence type="inferred from homology"/>
<sequence>MELLPPALSPAEGLVLQDGIYLGVSKKVLAQAYLIARKVFFKNQNDLSLHSPTLGATDIILLFDPEHLTAANYRKKRLVELHQEPSEHSNIKAALNEEIYFVTSILTSPLHRQSKSPTLWYHRLWLLNFAFDHKLCNRPLDERPQNYARQMLNPVFKSGEQHPKNYYAWQFARNMLLPMQKLPGNGAKTIWETWFDEFLLTCATTVSDWCCRHPSDTSGWSYLIFLLPKLRTLEHRTMIIKEILEFAIHLHCRQESLWIFIRTVLADETISHERYPLIMQLKAYAKKQCAIKYSSEPESDSYVTQAIRWIDLYKHT</sequence>
<evidence type="ECO:0000256" key="1">
    <source>
        <dbReference type="ARBA" id="ARBA00006734"/>
    </source>
</evidence>
<dbReference type="EMBL" id="ML993936">
    <property type="protein sequence ID" value="KAF2202447.1"/>
    <property type="molecule type" value="Genomic_DNA"/>
</dbReference>
<keyword evidence="6" id="KW-1185">Reference proteome</keyword>
<dbReference type="InterPro" id="IPR002088">
    <property type="entry name" value="Prenyl_trans_a"/>
</dbReference>
<dbReference type="AlphaFoldDB" id="A0A9P4MTV6"/>
<evidence type="ECO:0000256" key="2">
    <source>
        <dbReference type="ARBA" id="ARBA00022602"/>
    </source>
</evidence>
<dbReference type="SUPFAM" id="SSF48439">
    <property type="entry name" value="Protein prenylyltransferase"/>
    <property type="match status" value="1"/>
</dbReference>
<dbReference type="Pfam" id="PF01239">
    <property type="entry name" value="PPTA"/>
    <property type="match status" value="1"/>
</dbReference>
<reference evidence="5" key="1">
    <citation type="journal article" date="2020" name="Stud. Mycol.">
        <title>101 Dothideomycetes genomes: a test case for predicting lifestyles and emergence of pathogens.</title>
        <authorList>
            <person name="Haridas S."/>
            <person name="Albert R."/>
            <person name="Binder M."/>
            <person name="Bloem J."/>
            <person name="Labutti K."/>
            <person name="Salamov A."/>
            <person name="Andreopoulos B."/>
            <person name="Baker S."/>
            <person name="Barry K."/>
            <person name="Bills G."/>
            <person name="Bluhm B."/>
            <person name="Cannon C."/>
            <person name="Castanera R."/>
            <person name="Culley D."/>
            <person name="Daum C."/>
            <person name="Ezra D."/>
            <person name="Gonzalez J."/>
            <person name="Henrissat B."/>
            <person name="Kuo A."/>
            <person name="Liang C."/>
            <person name="Lipzen A."/>
            <person name="Lutzoni F."/>
            <person name="Magnuson J."/>
            <person name="Mondo S."/>
            <person name="Nolan M."/>
            <person name="Ohm R."/>
            <person name="Pangilinan J."/>
            <person name="Park H.-J."/>
            <person name="Ramirez L."/>
            <person name="Alfaro M."/>
            <person name="Sun H."/>
            <person name="Tritt A."/>
            <person name="Yoshinaga Y."/>
            <person name="Zwiers L.-H."/>
            <person name="Turgeon B."/>
            <person name="Goodwin S."/>
            <person name="Spatafora J."/>
            <person name="Crous P."/>
            <person name="Grigoriev I."/>
        </authorList>
    </citation>
    <scope>NUCLEOTIDE SEQUENCE</scope>
    <source>
        <strain evidence="5">ATCC 74209</strain>
    </source>
</reference>
<dbReference type="OrthoDB" id="5358702at2759"/>
<keyword evidence="4" id="KW-0677">Repeat</keyword>
<evidence type="ECO:0008006" key="7">
    <source>
        <dbReference type="Google" id="ProtNLM"/>
    </source>
</evidence>
<dbReference type="GO" id="GO:0005737">
    <property type="term" value="C:cytoplasm"/>
    <property type="evidence" value="ECO:0007669"/>
    <property type="project" value="TreeGrafter"/>
</dbReference>
<evidence type="ECO:0000256" key="4">
    <source>
        <dbReference type="ARBA" id="ARBA00022737"/>
    </source>
</evidence>
<evidence type="ECO:0000313" key="6">
    <source>
        <dbReference type="Proteomes" id="UP000799536"/>
    </source>
</evidence>
<dbReference type="PANTHER" id="PTHR11129:SF3">
    <property type="entry name" value="PROTEIN PRENYLTRANSFERASE ALPHA SUBUNIT REPEAT-CONTAINING PROTEIN 1"/>
    <property type="match status" value="1"/>
</dbReference>
<comment type="caution">
    <text evidence="5">The sequence shown here is derived from an EMBL/GenBank/DDBJ whole genome shotgun (WGS) entry which is preliminary data.</text>
</comment>
<gene>
    <name evidence="5" type="ORF">GQ43DRAFT_369121</name>
</gene>
<keyword evidence="3" id="KW-0808">Transferase</keyword>